<evidence type="ECO:0000256" key="5">
    <source>
        <dbReference type="ARBA" id="ARBA00022989"/>
    </source>
</evidence>
<protein>
    <recommendedName>
        <fullName evidence="10">Permease</fullName>
    </recommendedName>
</protein>
<organism evidence="8 9">
    <name type="scientific">Propylenella binzhouense</name>
    <dbReference type="NCBI Taxonomy" id="2555902"/>
    <lineage>
        <taxon>Bacteria</taxon>
        <taxon>Pseudomonadati</taxon>
        <taxon>Pseudomonadota</taxon>
        <taxon>Alphaproteobacteria</taxon>
        <taxon>Hyphomicrobiales</taxon>
        <taxon>Propylenellaceae</taxon>
        <taxon>Propylenella</taxon>
    </lineage>
</organism>
<evidence type="ECO:0000313" key="9">
    <source>
        <dbReference type="Proteomes" id="UP000773614"/>
    </source>
</evidence>
<keyword evidence="4 7" id="KW-0812">Transmembrane</keyword>
<dbReference type="InterPro" id="IPR052923">
    <property type="entry name" value="UPF0718"/>
</dbReference>
<dbReference type="AlphaFoldDB" id="A0A964T4I5"/>
<keyword evidence="5 7" id="KW-1133">Transmembrane helix</keyword>
<keyword evidence="3" id="KW-1003">Cell membrane</keyword>
<feature type="transmembrane region" description="Helical" evidence="7">
    <location>
        <begin position="110"/>
        <end position="130"/>
    </location>
</feature>
<dbReference type="InterPro" id="IPR005524">
    <property type="entry name" value="DUF318"/>
</dbReference>
<dbReference type="RefSeq" id="WP_161140540.1">
    <property type="nucleotide sequence ID" value="NZ_SPKJ01000030.1"/>
</dbReference>
<sequence>MVSWSALFFLLLAIAAGFACLKVGGPELLESSAVDAVWQLLDFVPELTMGLLIAGFSSVLLPRERIARALGGQSGFRGILLATAIGSFMPGGPFASFPLVFALSQAGADIGALIAFLVAWATIGINRLVVWEIPLMGMKFGILRLACSIPLPILAGLLARWLTVRFPLLRVERTDD</sequence>
<feature type="transmembrane region" description="Helical" evidence="7">
    <location>
        <begin position="43"/>
        <end position="61"/>
    </location>
</feature>
<feature type="transmembrane region" description="Helical" evidence="7">
    <location>
        <begin position="142"/>
        <end position="162"/>
    </location>
</feature>
<dbReference type="GO" id="GO:0005886">
    <property type="term" value="C:plasma membrane"/>
    <property type="evidence" value="ECO:0007669"/>
    <property type="project" value="UniProtKB-SubCell"/>
</dbReference>
<dbReference type="OrthoDB" id="5797013at2"/>
<gene>
    <name evidence="8" type="ORF">E4O86_10750</name>
</gene>
<evidence type="ECO:0000256" key="6">
    <source>
        <dbReference type="ARBA" id="ARBA00023136"/>
    </source>
</evidence>
<dbReference type="Proteomes" id="UP000773614">
    <property type="component" value="Unassembled WGS sequence"/>
</dbReference>
<evidence type="ECO:0000256" key="4">
    <source>
        <dbReference type="ARBA" id="ARBA00022692"/>
    </source>
</evidence>
<name>A0A964T4I5_9HYPH</name>
<dbReference type="EMBL" id="SPKJ01000030">
    <property type="protein sequence ID" value="MYZ48189.1"/>
    <property type="molecule type" value="Genomic_DNA"/>
</dbReference>
<comment type="similarity">
    <text evidence="2">Belongs to the UPF0718 family.</text>
</comment>
<evidence type="ECO:0000256" key="1">
    <source>
        <dbReference type="ARBA" id="ARBA00004651"/>
    </source>
</evidence>
<keyword evidence="9" id="KW-1185">Reference proteome</keyword>
<dbReference type="PANTHER" id="PTHR34184">
    <property type="entry name" value="UPF0718 PROTEIN YCGR"/>
    <property type="match status" value="1"/>
</dbReference>
<comment type="subcellular location">
    <subcellularLocation>
        <location evidence="1">Cell membrane</location>
        <topology evidence="1">Multi-pass membrane protein</topology>
    </subcellularLocation>
</comment>
<evidence type="ECO:0000256" key="3">
    <source>
        <dbReference type="ARBA" id="ARBA00022475"/>
    </source>
</evidence>
<evidence type="ECO:0000313" key="8">
    <source>
        <dbReference type="EMBL" id="MYZ48189.1"/>
    </source>
</evidence>
<dbReference type="PANTHER" id="PTHR34184:SF4">
    <property type="entry name" value="UPF0718 PROTEIN YCGR"/>
    <property type="match status" value="1"/>
</dbReference>
<feature type="transmembrane region" description="Helical" evidence="7">
    <location>
        <begin position="81"/>
        <end position="104"/>
    </location>
</feature>
<comment type="caution">
    <text evidence="8">The sequence shown here is derived from an EMBL/GenBank/DDBJ whole genome shotgun (WGS) entry which is preliminary data.</text>
</comment>
<proteinExistence type="inferred from homology"/>
<dbReference type="Pfam" id="PF03773">
    <property type="entry name" value="ArsP_1"/>
    <property type="match status" value="1"/>
</dbReference>
<reference evidence="8" key="1">
    <citation type="submission" date="2019-03" db="EMBL/GenBank/DDBJ databases">
        <title>Afifella sp. nov., isolated from activated sludge.</title>
        <authorList>
            <person name="Li Q."/>
            <person name="Liu Y."/>
        </authorList>
    </citation>
    <scope>NUCLEOTIDE SEQUENCE</scope>
    <source>
        <strain evidence="8">L72</strain>
    </source>
</reference>
<evidence type="ECO:0000256" key="2">
    <source>
        <dbReference type="ARBA" id="ARBA00006386"/>
    </source>
</evidence>
<evidence type="ECO:0000256" key="7">
    <source>
        <dbReference type="SAM" id="Phobius"/>
    </source>
</evidence>
<keyword evidence="6 7" id="KW-0472">Membrane</keyword>
<evidence type="ECO:0008006" key="10">
    <source>
        <dbReference type="Google" id="ProtNLM"/>
    </source>
</evidence>
<accession>A0A964T4I5</accession>